<feature type="region of interest" description="Disordered" evidence="1">
    <location>
        <begin position="826"/>
        <end position="888"/>
    </location>
</feature>
<feature type="compositionally biased region" description="Basic and acidic residues" evidence="1">
    <location>
        <begin position="867"/>
        <end position="876"/>
    </location>
</feature>
<gene>
    <name evidence="3" type="ORF">ACFONA_12940</name>
</gene>
<dbReference type="CDD" id="cd00267">
    <property type="entry name" value="ABC_ATPase"/>
    <property type="match status" value="1"/>
</dbReference>
<accession>A0ABV7SYA0</accession>
<dbReference type="SUPFAM" id="SSF52540">
    <property type="entry name" value="P-loop containing nucleoside triphosphate hydrolases"/>
    <property type="match status" value="1"/>
</dbReference>
<keyword evidence="4" id="KW-1185">Reference proteome</keyword>
<organism evidence="3 4">
    <name type="scientific">Sphingomonas hylomeconis</name>
    <dbReference type="NCBI Taxonomy" id="1395958"/>
    <lineage>
        <taxon>Bacteria</taxon>
        <taxon>Pseudomonadati</taxon>
        <taxon>Pseudomonadota</taxon>
        <taxon>Alphaproteobacteria</taxon>
        <taxon>Sphingomonadales</taxon>
        <taxon>Sphingomonadaceae</taxon>
        <taxon>Sphingomonas</taxon>
    </lineage>
</organism>
<dbReference type="InterPro" id="IPR026866">
    <property type="entry name" value="CR006_AAA"/>
</dbReference>
<reference evidence="4" key="1">
    <citation type="journal article" date="2019" name="Int. J. Syst. Evol. Microbiol.">
        <title>The Global Catalogue of Microorganisms (GCM) 10K type strain sequencing project: providing services to taxonomists for standard genome sequencing and annotation.</title>
        <authorList>
            <consortium name="The Broad Institute Genomics Platform"/>
            <consortium name="The Broad Institute Genome Sequencing Center for Infectious Disease"/>
            <person name="Wu L."/>
            <person name="Ma J."/>
        </authorList>
    </citation>
    <scope>NUCLEOTIDE SEQUENCE [LARGE SCALE GENOMIC DNA]</scope>
    <source>
        <strain evidence="4">KCTC 42739</strain>
    </source>
</reference>
<dbReference type="PANTHER" id="PTHR32114">
    <property type="entry name" value="ABC TRANSPORTER ABCH.3"/>
    <property type="match status" value="1"/>
</dbReference>
<dbReference type="PANTHER" id="PTHR32114:SF2">
    <property type="entry name" value="ABC TRANSPORTER ABCH.3"/>
    <property type="match status" value="1"/>
</dbReference>
<protein>
    <submittedName>
        <fullName evidence="3">AAA family ATPase</fullName>
    </submittedName>
</protein>
<proteinExistence type="predicted"/>
<dbReference type="InterPro" id="IPR027417">
    <property type="entry name" value="P-loop_NTPase"/>
</dbReference>
<dbReference type="Pfam" id="PF13166">
    <property type="entry name" value="AAA_13"/>
    <property type="match status" value="1"/>
</dbReference>
<dbReference type="Gene3D" id="3.40.50.300">
    <property type="entry name" value="P-loop containing nucleotide triphosphate hydrolases"/>
    <property type="match status" value="1"/>
</dbReference>
<dbReference type="Proteomes" id="UP001595713">
    <property type="component" value="Unassembled WGS sequence"/>
</dbReference>
<dbReference type="RefSeq" id="WP_261295881.1">
    <property type="nucleotide sequence ID" value="NZ_JANQBK010000021.1"/>
</dbReference>
<comment type="caution">
    <text evidence="3">The sequence shown here is derived from an EMBL/GenBank/DDBJ whole genome shotgun (WGS) entry which is preliminary data.</text>
</comment>
<evidence type="ECO:0000313" key="4">
    <source>
        <dbReference type="Proteomes" id="UP001595713"/>
    </source>
</evidence>
<evidence type="ECO:0000259" key="2">
    <source>
        <dbReference type="Pfam" id="PF13166"/>
    </source>
</evidence>
<evidence type="ECO:0000313" key="3">
    <source>
        <dbReference type="EMBL" id="MFC3581070.1"/>
    </source>
</evidence>
<evidence type="ECO:0000256" key="1">
    <source>
        <dbReference type="SAM" id="MobiDB-lite"/>
    </source>
</evidence>
<feature type="domain" description="Protein CR006 P-loop" evidence="2">
    <location>
        <begin position="385"/>
        <end position="706"/>
    </location>
</feature>
<dbReference type="EMBL" id="JBHRXP010000007">
    <property type="protein sequence ID" value="MFC3581070.1"/>
    <property type="molecule type" value="Genomic_DNA"/>
</dbReference>
<sequence>MGKLADWCVGQPDWAVDAMQRAASCSQGVDADVDALVCRIGLAHGLPVEGEHPCQPFTEDSVAAVGANADDVVLHSVGPLQGLDRLVGDQVLKFALDGITIVFGDNGSGKSGYTRALRQLTCVREDAPLEGDVFATGSAPSKSITYNYRVGDADAVAATWREGESKPTVLEGVTLLDTDNLRVYVNGKSDILYMPPEAACVGRLADLYQAASAHFRGWIDGASRRCAGAFGGHYSPGTTAAAFVSRMQTETPEANLPTEQALRNAATWSPDNEAELASLQAEQVRGPAATAALCDRIATSCLTVAAAVEATAMPLSDNAAAGDGALVEARQRTRRVADTLATEQIGSQPIGGTGSDSWRELFAMARQFAAEAGVRSTGEPFAVGDPCPLCQQPLGADAAARLAAFDMYVEGRATREAELAASAFAQRASTIRTLSFKAEAELRTLLAEAATQGAPAQALVNRTVAFSAGLEARRDARIQQFDGDRIADLAPLPSSPIDELRTWATQLSDHARTLRSGDDRSVAVTTKIAELTDRKQMNGQVEELVARRDELKRIHLWKRCEAALNTGPLSRLMTSLRKELTTPGLRTRIEEEIRNFAMTHIPLQFSDETTKGTSFFEVALASTRKAKKARILSEGEQRALSLACFLAESHVAGRKSGIILDDPVTSLDHGRVRRVARRLVDEAAKGRQIVVFTHNLVFYHELTLACVDRTVPVPALPCLIQQGGRGEFGIVTVGDTPWVARKVKEREQTLKTMIDNIPDDLAVSTDDYGRRCTGFYAALRETWERAVEEIVLNDVVRRFGSNVGTLRLGGVDVSDEDFMIVHRAMSRASEHSGHDQAAGRQIDTPTKAQMRADLSELTSFRTTKTKSNREADDRRKSLATAPPEAAVG</sequence>
<name>A0ABV7SYA0_9SPHN</name>